<sequence>MAKTKTNLALICREYCVRGSSIGTRSAVKRKGLDNVEHQRAYAAA</sequence>
<protein>
    <recommendedName>
        <fullName evidence="3">Transposase</fullName>
    </recommendedName>
</protein>
<comment type="caution">
    <text evidence="1">The sequence shown here is derived from an EMBL/GenBank/DDBJ whole genome shotgun (WGS) entry which is preliminary data.</text>
</comment>
<keyword evidence="2" id="KW-1185">Reference proteome</keyword>
<organism evidence="1 2">
    <name type="scientific">Pararhizobium capsulatum DSM 1112</name>
    <dbReference type="NCBI Taxonomy" id="1121113"/>
    <lineage>
        <taxon>Bacteria</taxon>
        <taxon>Pseudomonadati</taxon>
        <taxon>Pseudomonadota</taxon>
        <taxon>Alphaproteobacteria</taxon>
        <taxon>Hyphomicrobiales</taxon>
        <taxon>Rhizobiaceae</taxon>
        <taxon>Rhizobium/Agrobacterium group</taxon>
        <taxon>Pararhizobium</taxon>
    </lineage>
</organism>
<dbReference type="Proteomes" id="UP001230207">
    <property type="component" value="Unassembled WGS sequence"/>
</dbReference>
<dbReference type="EMBL" id="JAUSVF010000001">
    <property type="protein sequence ID" value="MDQ0318983.1"/>
    <property type="molecule type" value="Genomic_DNA"/>
</dbReference>
<evidence type="ECO:0008006" key="3">
    <source>
        <dbReference type="Google" id="ProtNLM"/>
    </source>
</evidence>
<reference evidence="1 2" key="1">
    <citation type="submission" date="2023-07" db="EMBL/GenBank/DDBJ databases">
        <title>Genomic Encyclopedia of Type Strains, Phase IV (KMG-IV): sequencing the most valuable type-strain genomes for metagenomic binning, comparative biology and taxonomic classification.</title>
        <authorList>
            <person name="Goeker M."/>
        </authorList>
    </citation>
    <scope>NUCLEOTIDE SEQUENCE [LARGE SCALE GENOMIC DNA]</scope>
    <source>
        <strain evidence="1 2">DSM 1112</strain>
    </source>
</reference>
<accession>A0ABU0BM33</accession>
<evidence type="ECO:0000313" key="2">
    <source>
        <dbReference type="Proteomes" id="UP001230207"/>
    </source>
</evidence>
<proteinExistence type="predicted"/>
<gene>
    <name evidence="1" type="ORF">QO002_001121</name>
</gene>
<evidence type="ECO:0000313" key="1">
    <source>
        <dbReference type="EMBL" id="MDQ0318983.1"/>
    </source>
</evidence>
<name>A0ABU0BM33_9HYPH</name>